<dbReference type="Proteomes" id="UP000008672">
    <property type="component" value="Unassembled WGS sequence"/>
</dbReference>
<keyword evidence="8 9" id="KW-0862">Zinc</keyword>
<evidence type="ECO:0000313" key="14">
    <source>
        <dbReference type="Proteomes" id="UP000008672"/>
    </source>
</evidence>
<keyword evidence="14" id="KW-1185">Reference proteome</keyword>
<dbReference type="PROSITE" id="PS50089">
    <property type="entry name" value="ZF_RING_2"/>
    <property type="match status" value="1"/>
</dbReference>
<organism evidence="13 14">
    <name type="scientific">Latimeria chalumnae</name>
    <name type="common">Coelacanth</name>
    <dbReference type="NCBI Taxonomy" id="7897"/>
    <lineage>
        <taxon>Eukaryota</taxon>
        <taxon>Metazoa</taxon>
        <taxon>Chordata</taxon>
        <taxon>Craniata</taxon>
        <taxon>Vertebrata</taxon>
        <taxon>Euteleostomi</taxon>
        <taxon>Coelacanthiformes</taxon>
        <taxon>Coelacanthidae</taxon>
        <taxon>Latimeria</taxon>
    </lineage>
</organism>
<reference evidence="13" key="2">
    <citation type="submission" date="2025-08" db="UniProtKB">
        <authorList>
            <consortium name="Ensembl"/>
        </authorList>
    </citation>
    <scope>IDENTIFICATION</scope>
</reference>
<dbReference type="Gene3D" id="4.10.1000.10">
    <property type="entry name" value="Zinc finger, CCCH-type"/>
    <property type="match status" value="1"/>
</dbReference>
<evidence type="ECO:0000256" key="9">
    <source>
        <dbReference type="PROSITE-ProRule" id="PRU00723"/>
    </source>
</evidence>
<proteinExistence type="predicted"/>
<dbReference type="InterPro" id="IPR000571">
    <property type="entry name" value="Znf_CCCH"/>
</dbReference>
<keyword evidence="7" id="KW-0833">Ubl conjugation pathway</keyword>
<feature type="region of interest" description="Disordered" evidence="10">
    <location>
        <begin position="338"/>
        <end position="369"/>
    </location>
</feature>
<dbReference type="InterPro" id="IPR001841">
    <property type="entry name" value="Znf_RING"/>
</dbReference>
<keyword evidence="3" id="KW-0808">Transferase</keyword>
<evidence type="ECO:0000256" key="4">
    <source>
        <dbReference type="ARBA" id="ARBA00022723"/>
    </source>
</evidence>
<dbReference type="Bgee" id="ENSLACG00000015839">
    <property type="expression patterns" value="Expressed in pectoral fin and 6 other cell types or tissues"/>
</dbReference>
<dbReference type="InterPro" id="IPR036855">
    <property type="entry name" value="Znf_CCCH_sf"/>
</dbReference>
<protein>
    <recommendedName>
        <fullName evidence="2">RING-type E3 ubiquitin transferase</fullName>
        <ecNumber evidence="2">2.3.2.27</ecNumber>
    </recommendedName>
</protein>
<evidence type="ECO:0000256" key="10">
    <source>
        <dbReference type="SAM" id="MobiDB-lite"/>
    </source>
</evidence>
<feature type="domain" description="C3H1-type" evidence="12">
    <location>
        <begin position="23"/>
        <end position="50"/>
    </location>
</feature>
<dbReference type="InterPro" id="IPR041367">
    <property type="entry name" value="Znf-CCCH_4"/>
</dbReference>
<dbReference type="Pfam" id="PF00097">
    <property type="entry name" value="zf-C3HC4"/>
    <property type="match status" value="1"/>
</dbReference>
<dbReference type="Pfam" id="PF18044">
    <property type="entry name" value="zf-CCCH_4"/>
    <property type="match status" value="1"/>
</dbReference>
<comment type="catalytic activity">
    <reaction evidence="1">
        <text>S-ubiquitinyl-[E2 ubiquitin-conjugating enzyme]-L-cysteine + [acceptor protein]-L-lysine = [E2 ubiquitin-conjugating enzyme]-L-cysteine + N(6)-ubiquitinyl-[acceptor protein]-L-lysine.</text>
        <dbReference type="EC" id="2.3.2.27"/>
    </reaction>
</comment>
<evidence type="ECO:0000259" key="12">
    <source>
        <dbReference type="PROSITE" id="PS50103"/>
    </source>
</evidence>
<evidence type="ECO:0000256" key="5">
    <source>
        <dbReference type="ARBA" id="ARBA00022737"/>
    </source>
</evidence>
<dbReference type="PROSITE" id="PS50103">
    <property type="entry name" value="ZF_C3H1"/>
    <property type="match status" value="3"/>
</dbReference>
<keyword evidence="4 9" id="KW-0479">Metal-binding</keyword>
<feature type="region of interest" description="Disordered" evidence="10">
    <location>
        <begin position="188"/>
        <end position="212"/>
    </location>
</feature>
<evidence type="ECO:0000256" key="8">
    <source>
        <dbReference type="ARBA" id="ARBA00022833"/>
    </source>
</evidence>
<dbReference type="Gene3D" id="3.30.40.10">
    <property type="entry name" value="Zinc/RING finger domain, C3HC4 (zinc finger)"/>
    <property type="match status" value="1"/>
</dbReference>
<feature type="region of interest" description="Disordered" evidence="10">
    <location>
        <begin position="119"/>
        <end position="139"/>
    </location>
</feature>
<dbReference type="EMBL" id="AFYH01013913">
    <property type="status" value="NOT_ANNOTATED_CDS"/>
    <property type="molecule type" value="Genomic_DNA"/>
</dbReference>
<dbReference type="InterPro" id="IPR018957">
    <property type="entry name" value="Znf_C3HC4_RING-type"/>
</dbReference>
<dbReference type="eggNOG" id="KOG1039">
    <property type="taxonomic scope" value="Eukaryota"/>
</dbReference>
<feature type="zinc finger region" description="C3H1-type" evidence="9">
    <location>
        <begin position="23"/>
        <end position="50"/>
    </location>
</feature>
<dbReference type="GO" id="GO:0061630">
    <property type="term" value="F:ubiquitin protein ligase activity"/>
    <property type="evidence" value="ECO:0007669"/>
    <property type="project" value="UniProtKB-EC"/>
</dbReference>
<dbReference type="FunFam" id="3.30.40.10:FF:000117">
    <property type="entry name" value="Probable E3 ubiquitin-protein ligase makorin-1"/>
    <property type="match status" value="1"/>
</dbReference>
<sequence length="369" mass="41988">RNFIHGTCRWGQNCRFSHETTMQKSSQICRHFQKGFCYFGDRCWYQHSQPAEDSPPGSRRGSEPTIQLAGRGISSGRRGSEPTILPVVPRGFAGVRRESEPVAPSLMQLNTDFGRLSTEFEEEEEDKENGAPSGRSEDWALTGCMGTSLFLESIVRSSKYSKYGTSHSIFTAGKVVYSEAVGVSRGDRELITSPRSQSKSASGPEDLQRDSAAYERSKNVTCGICMDRVYEKSHPGERKFGILPNCNHAYCVSCIKKWRKSKDFQSEIIKSCPECRVKSSYFIPHKYWIIDMNQKQKLIENFRARTSKIRCKFFVRGNGRCPFKSECIYLHELPAGRPPGRRRERRRTRPTQVRTKPPVQRTLASKARG</sequence>
<dbReference type="STRING" id="7897.ENSLACP00000017976"/>
<feature type="domain" description="C3H1-type" evidence="12">
    <location>
        <begin position="1"/>
        <end position="21"/>
    </location>
</feature>
<dbReference type="AlphaFoldDB" id="H3B7V5"/>
<evidence type="ECO:0000256" key="3">
    <source>
        <dbReference type="ARBA" id="ARBA00022679"/>
    </source>
</evidence>
<dbReference type="InterPro" id="IPR013083">
    <property type="entry name" value="Znf_RING/FYVE/PHD"/>
</dbReference>
<feature type="domain" description="RING-type" evidence="11">
    <location>
        <begin position="222"/>
        <end position="276"/>
    </location>
</feature>
<dbReference type="SUPFAM" id="SSF57850">
    <property type="entry name" value="RING/U-box"/>
    <property type="match status" value="1"/>
</dbReference>
<name>H3B7V5_LATCH</name>
<dbReference type="CDD" id="cd16732">
    <property type="entry name" value="RING-HC_MKRN4"/>
    <property type="match status" value="1"/>
</dbReference>
<dbReference type="InterPro" id="IPR017907">
    <property type="entry name" value="Znf_RING_CS"/>
</dbReference>
<feature type="region of interest" description="Disordered" evidence="10">
    <location>
        <begin position="49"/>
        <end position="85"/>
    </location>
</feature>
<keyword evidence="5" id="KW-0677">Repeat</keyword>
<feature type="domain" description="C3H1-type" evidence="12">
    <location>
        <begin position="305"/>
        <end position="334"/>
    </location>
</feature>
<dbReference type="PROSITE" id="PS00518">
    <property type="entry name" value="ZF_RING_1"/>
    <property type="match status" value="1"/>
</dbReference>
<accession>H3B7V5</accession>
<dbReference type="SUPFAM" id="SSF90229">
    <property type="entry name" value="CCCH zinc finger"/>
    <property type="match status" value="1"/>
</dbReference>
<dbReference type="SMART" id="SM00356">
    <property type="entry name" value="ZnF_C3H1"/>
    <property type="match status" value="3"/>
</dbReference>
<dbReference type="GeneTree" id="ENSGT00950000183077"/>
<dbReference type="PANTHER" id="PTHR11224:SF39">
    <property type="entry name" value="RING-TYPE E3 UBIQUITIN TRANSFERASE"/>
    <property type="match status" value="1"/>
</dbReference>
<feature type="zinc finger region" description="C3H1-type" evidence="9">
    <location>
        <begin position="1"/>
        <end position="21"/>
    </location>
</feature>
<dbReference type="GO" id="GO:0008270">
    <property type="term" value="F:zinc ion binding"/>
    <property type="evidence" value="ECO:0007669"/>
    <property type="project" value="UniProtKB-KW"/>
</dbReference>
<dbReference type="EC" id="2.3.2.27" evidence="2"/>
<dbReference type="GO" id="GO:0000209">
    <property type="term" value="P:protein polyubiquitination"/>
    <property type="evidence" value="ECO:0007669"/>
    <property type="project" value="InterPro"/>
</dbReference>
<keyword evidence="6 9" id="KW-0863">Zinc-finger</keyword>
<evidence type="ECO:0000259" key="11">
    <source>
        <dbReference type="PROSITE" id="PS50089"/>
    </source>
</evidence>
<feature type="zinc finger region" description="C3H1-type" evidence="9">
    <location>
        <begin position="305"/>
        <end position="334"/>
    </location>
</feature>
<reference evidence="13" key="3">
    <citation type="submission" date="2025-09" db="UniProtKB">
        <authorList>
            <consortium name="Ensembl"/>
        </authorList>
    </citation>
    <scope>IDENTIFICATION</scope>
</reference>
<evidence type="ECO:0000256" key="2">
    <source>
        <dbReference type="ARBA" id="ARBA00012483"/>
    </source>
</evidence>
<dbReference type="SMART" id="SM00184">
    <property type="entry name" value="RING"/>
    <property type="match status" value="1"/>
</dbReference>
<dbReference type="InParanoid" id="H3B7V5"/>
<evidence type="ECO:0000256" key="1">
    <source>
        <dbReference type="ARBA" id="ARBA00000900"/>
    </source>
</evidence>
<evidence type="ECO:0000256" key="6">
    <source>
        <dbReference type="ARBA" id="ARBA00022771"/>
    </source>
</evidence>
<evidence type="ECO:0000256" key="7">
    <source>
        <dbReference type="ARBA" id="ARBA00022786"/>
    </source>
</evidence>
<dbReference type="InterPro" id="IPR045072">
    <property type="entry name" value="MKRN-like"/>
</dbReference>
<dbReference type="PANTHER" id="PTHR11224">
    <property type="entry name" value="MAKORIN-RELATED"/>
    <property type="match status" value="1"/>
</dbReference>
<reference evidence="14" key="1">
    <citation type="submission" date="2011-08" db="EMBL/GenBank/DDBJ databases">
        <title>The draft genome of Latimeria chalumnae.</title>
        <authorList>
            <person name="Di Palma F."/>
            <person name="Alfoldi J."/>
            <person name="Johnson J."/>
            <person name="Berlin A."/>
            <person name="Gnerre S."/>
            <person name="Jaffe D."/>
            <person name="MacCallum I."/>
            <person name="Young S."/>
            <person name="Walker B.J."/>
            <person name="Lander E."/>
            <person name="Lindblad-Toh K."/>
        </authorList>
    </citation>
    <scope>NUCLEOTIDE SEQUENCE [LARGE SCALE GENOMIC DNA]</scope>
    <source>
        <strain evidence="14">Wild caught</strain>
    </source>
</reference>
<evidence type="ECO:0000313" key="13">
    <source>
        <dbReference type="Ensembl" id="ENSLACP00000017976.1"/>
    </source>
</evidence>
<feature type="compositionally biased region" description="Basic residues" evidence="10">
    <location>
        <begin position="339"/>
        <end position="349"/>
    </location>
</feature>
<dbReference type="Ensembl" id="ENSLACT00000018106.1">
    <property type="protein sequence ID" value="ENSLACP00000017976.1"/>
    <property type="gene ID" value="ENSLACG00000015839.1"/>
</dbReference>